<evidence type="ECO:0000313" key="3">
    <source>
        <dbReference type="Proteomes" id="UP000283269"/>
    </source>
</evidence>
<protein>
    <recommendedName>
        <fullName evidence="4">RlpA-like protein double-psi beta-barrel domain-containing protein</fullName>
    </recommendedName>
</protein>
<comment type="caution">
    <text evidence="2">The sequence shown here is derived from an EMBL/GenBank/DDBJ whole genome shotgun (WGS) entry which is preliminary data.</text>
</comment>
<dbReference type="Proteomes" id="UP000283269">
    <property type="component" value="Unassembled WGS sequence"/>
</dbReference>
<proteinExistence type="predicted"/>
<accession>A0A409XCV6</accession>
<dbReference type="Gene3D" id="2.40.40.10">
    <property type="entry name" value="RlpA-like domain"/>
    <property type="match status" value="1"/>
</dbReference>
<evidence type="ECO:0000313" key="2">
    <source>
        <dbReference type="EMBL" id="PPQ88507.1"/>
    </source>
</evidence>
<feature type="signal peptide" evidence="1">
    <location>
        <begin position="1"/>
        <end position="23"/>
    </location>
</feature>
<dbReference type="InParanoid" id="A0A409XCV6"/>
<keyword evidence="3" id="KW-1185">Reference proteome</keyword>
<dbReference type="EMBL" id="NHYD01002067">
    <property type="protein sequence ID" value="PPQ88507.1"/>
    <property type="molecule type" value="Genomic_DNA"/>
</dbReference>
<dbReference type="InterPro" id="IPR036908">
    <property type="entry name" value="RlpA-like_sf"/>
</dbReference>
<dbReference type="SUPFAM" id="SSF50685">
    <property type="entry name" value="Barwin-like endoglucanases"/>
    <property type="match status" value="1"/>
</dbReference>
<evidence type="ECO:0008006" key="4">
    <source>
        <dbReference type="Google" id="ProtNLM"/>
    </source>
</evidence>
<dbReference type="CDD" id="cd22191">
    <property type="entry name" value="DPBB_RlpA_EXP_N-like"/>
    <property type="match status" value="1"/>
</dbReference>
<feature type="chain" id="PRO_5019185232" description="RlpA-like protein double-psi beta-barrel domain-containing protein" evidence="1">
    <location>
        <begin position="24"/>
        <end position="132"/>
    </location>
</feature>
<organism evidence="2 3">
    <name type="scientific">Psilocybe cyanescens</name>
    <dbReference type="NCBI Taxonomy" id="93625"/>
    <lineage>
        <taxon>Eukaryota</taxon>
        <taxon>Fungi</taxon>
        <taxon>Dikarya</taxon>
        <taxon>Basidiomycota</taxon>
        <taxon>Agaricomycotina</taxon>
        <taxon>Agaricomycetes</taxon>
        <taxon>Agaricomycetidae</taxon>
        <taxon>Agaricales</taxon>
        <taxon>Agaricineae</taxon>
        <taxon>Strophariaceae</taxon>
        <taxon>Psilocybe</taxon>
    </lineage>
</organism>
<dbReference type="OrthoDB" id="406505at2759"/>
<name>A0A409XCV6_PSICY</name>
<dbReference type="AlphaFoldDB" id="A0A409XCV6"/>
<keyword evidence="1" id="KW-0732">Signal</keyword>
<reference evidence="2 3" key="1">
    <citation type="journal article" date="2018" name="Evol. Lett.">
        <title>Horizontal gene cluster transfer increased hallucinogenic mushroom diversity.</title>
        <authorList>
            <person name="Reynolds H.T."/>
            <person name="Vijayakumar V."/>
            <person name="Gluck-Thaler E."/>
            <person name="Korotkin H.B."/>
            <person name="Matheny P.B."/>
            <person name="Slot J.C."/>
        </authorList>
    </citation>
    <scope>NUCLEOTIDE SEQUENCE [LARGE SCALE GENOMIC DNA]</scope>
    <source>
        <strain evidence="2 3">2631</strain>
    </source>
</reference>
<sequence>MRLSQAPALLVLSLISIAPVVVAQTHIGTLFNFVPGLGACGHTNTSQQIVATVSNTTFNSFPGATANPNKNPICGHRLLIKGAKNLTITAQIVDYYKTNPTSANNIGLSTVAFTHFAPLADGVIANVTWVIV</sequence>
<dbReference type="STRING" id="93625.A0A409XCV6"/>
<gene>
    <name evidence="2" type="ORF">CVT25_013178</name>
</gene>
<evidence type="ECO:0000256" key="1">
    <source>
        <dbReference type="SAM" id="SignalP"/>
    </source>
</evidence>